<dbReference type="AlphaFoldDB" id="A0A5C5Z1A3"/>
<dbReference type="GO" id="GO:0004715">
    <property type="term" value="F:non-membrane spanning protein tyrosine kinase activity"/>
    <property type="evidence" value="ECO:0007669"/>
    <property type="project" value="UniProtKB-EC"/>
</dbReference>
<keyword evidence="6" id="KW-1185">Reference proteome</keyword>
<feature type="coiled-coil region" evidence="3">
    <location>
        <begin position="284"/>
        <end position="338"/>
    </location>
</feature>
<organism evidence="5 6">
    <name type="scientific">Novipirellula herctigrandis</name>
    <dbReference type="NCBI Taxonomy" id="2527986"/>
    <lineage>
        <taxon>Bacteria</taxon>
        <taxon>Pseudomonadati</taxon>
        <taxon>Planctomycetota</taxon>
        <taxon>Planctomycetia</taxon>
        <taxon>Pirellulales</taxon>
        <taxon>Pirellulaceae</taxon>
        <taxon>Novipirellula</taxon>
    </lineage>
</organism>
<keyword evidence="3" id="KW-0175">Coiled coil</keyword>
<gene>
    <name evidence="5" type="primary">ywqD_3</name>
    <name evidence="5" type="ORF">CA13_26200</name>
</gene>
<evidence type="ECO:0000313" key="5">
    <source>
        <dbReference type="EMBL" id="TWT81172.1"/>
    </source>
</evidence>
<dbReference type="CDD" id="cd05387">
    <property type="entry name" value="BY-kinase"/>
    <property type="match status" value="1"/>
</dbReference>
<evidence type="ECO:0000256" key="2">
    <source>
        <dbReference type="ARBA" id="ARBA00022840"/>
    </source>
</evidence>
<keyword evidence="5" id="KW-0808">Transferase</keyword>
<keyword evidence="5" id="KW-0418">Kinase</keyword>
<feature type="transmembrane region" description="Helical" evidence="4">
    <location>
        <begin position="24"/>
        <end position="48"/>
    </location>
</feature>
<dbReference type="SUPFAM" id="SSF52540">
    <property type="entry name" value="P-loop containing nucleoside triphosphate hydrolases"/>
    <property type="match status" value="1"/>
</dbReference>
<proteinExistence type="predicted"/>
<feature type="coiled-coil region" evidence="3">
    <location>
        <begin position="388"/>
        <end position="446"/>
    </location>
</feature>
<dbReference type="InterPro" id="IPR005702">
    <property type="entry name" value="Wzc-like_C"/>
</dbReference>
<protein>
    <submittedName>
        <fullName evidence="5">Tyrosine-protein kinase YwqD</fullName>
        <ecNumber evidence="5">2.7.10.2</ecNumber>
    </submittedName>
</protein>
<dbReference type="Pfam" id="PF10609">
    <property type="entry name" value="ParA"/>
    <property type="match status" value="1"/>
</dbReference>
<sequence length="753" mass="83547">MTASNSGASTQFDPWILWVTFRRCWFWVLPIGAVLAALASFGVLSTFVPTYRANALLQANQDWIVFKGVMPTLTDLARTEKSLFFNPIVIDPVLADPDLRRAPSLSDPDTAEVNLRKNLKISSDGTPTQLLVSYEDTDREAAANVCNAVVESYLRQRDDFDNIRVSNLGRWLEPEIQRWEQEVEERRQSVNRLSQQTLGYAPGRATSVAENNDNMSLLAKLRADIADLTVELSIADAQLAMKGEAQSAMVLDVNSTFVPPIIKVQRREPTEDDIAKIVQRKPEVVNARERIRRYEGMILNMEDTDLVRINRSYYDELKAKKNESEKKLQAAMDAARQQALVEVQKLADEDFKLQEEEAKTKIELARREFEQGLKLASLDHQSEGRIAMEAEKQQRDGLETRLQMIEKQYDAERTRLEQFGGTTAELQFAQEQLDVANEVLIQLRSRDAAIKTERRQDGAVRTLAAATPPKTPVEEIPVKKMAVAGLAAMMIPFLIGLLWELRVQRVTDSSMCDGLIVVGEVAKLPAGPRSSRGRRVFEESIDSLRANLFLSKQWEGTRSIAVASSVSGEGKSSVASQLAISIAKATGETVLLVDADVRCPDQHRLFGLDMGAGLSGVLSGQTTLTEAIDTSLGDLIHVLPAGKLTTSPHRMLNPKAMKAFISDAMEKYTYVVVDTSPVLSAGETLAIASAVESTLMCMMRDVSRMDSVRLATRRLEAAGANMVGTVFSGVTAQQYAYRYGDYHYVMPDFNTPS</sequence>
<dbReference type="GO" id="GO:0005524">
    <property type="term" value="F:ATP binding"/>
    <property type="evidence" value="ECO:0007669"/>
    <property type="project" value="UniProtKB-KW"/>
</dbReference>
<dbReference type="EMBL" id="SJPJ01000001">
    <property type="protein sequence ID" value="TWT81172.1"/>
    <property type="molecule type" value="Genomic_DNA"/>
</dbReference>
<keyword evidence="4" id="KW-0812">Transmembrane</keyword>
<dbReference type="InterPro" id="IPR033756">
    <property type="entry name" value="YlxH/NBP35"/>
</dbReference>
<keyword evidence="2" id="KW-0067">ATP-binding</keyword>
<reference evidence="5 6" key="1">
    <citation type="submission" date="2019-02" db="EMBL/GenBank/DDBJ databases">
        <title>Deep-cultivation of Planctomycetes and their phenomic and genomic characterization uncovers novel biology.</title>
        <authorList>
            <person name="Wiegand S."/>
            <person name="Jogler M."/>
            <person name="Boedeker C."/>
            <person name="Pinto D."/>
            <person name="Vollmers J."/>
            <person name="Rivas-Marin E."/>
            <person name="Kohn T."/>
            <person name="Peeters S.H."/>
            <person name="Heuer A."/>
            <person name="Rast P."/>
            <person name="Oberbeckmann S."/>
            <person name="Bunk B."/>
            <person name="Jeske O."/>
            <person name="Meyerdierks A."/>
            <person name="Storesund J.E."/>
            <person name="Kallscheuer N."/>
            <person name="Luecker S."/>
            <person name="Lage O.M."/>
            <person name="Pohl T."/>
            <person name="Merkel B.J."/>
            <person name="Hornburger P."/>
            <person name="Mueller R.-W."/>
            <person name="Bruemmer F."/>
            <person name="Labrenz M."/>
            <person name="Spormann A.M."/>
            <person name="Op Den Camp H."/>
            <person name="Overmann J."/>
            <person name="Amann R."/>
            <person name="Jetten M.S.M."/>
            <person name="Mascher T."/>
            <person name="Medema M.H."/>
            <person name="Devos D.P."/>
            <person name="Kaster A.-K."/>
            <person name="Ovreas L."/>
            <person name="Rohde M."/>
            <person name="Galperin M.Y."/>
            <person name="Jogler C."/>
        </authorList>
    </citation>
    <scope>NUCLEOTIDE SEQUENCE [LARGE SCALE GENOMIC DNA]</scope>
    <source>
        <strain evidence="5 6">CA13</strain>
    </source>
</reference>
<evidence type="ECO:0000256" key="3">
    <source>
        <dbReference type="SAM" id="Coils"/>
    </source>
</evidence>
<evidence type="ECO:0000256" key="1">
    <source>
        <dbReference type="ARBA" id="ARBA00022741"/>
    </source>
</evidence>
<name>A0A5C5Z1A3_9BACT</name>
<dbReference type="Proteomes" id="UP000315010">
    <property type="component" value="Unassembled WGS sequence"/>
</dbReference>
<dbReference type="PANTHER" id="PTHR32309">
    <property type="entry name" value="TYROSINE-PROTEIN KINASE"/>
    <property type="match status" value="1"/>
</dbReference>
<dbReference type="EC" id="2.7.10.2" evidence="5"/>
<dbReference type="PANTHER" id="PTHR32309:SF31">
    <property type="entry name" value="CAPSULAR EXOPOLYSACCHARIDE FAMILY"/>
    <property type="match status" value="1"/>
</dbReference>
<comment type="caution">
    <text evidence="5">The sequence shown here is derived from an EMBL/GenBank/DDBJ whole genome shotgun (WGS) entry which is preliminary data.</text>
</comment>
<keyword evidence="1" id="KW-0547">Nucleotide-binding</keyword>
<dbReference type="RefSeq" id="WP_419194228.1">
    <property type="nucleotide sequence ID" value="NZ_SJPJ01000001.1"/>
</dbReference>
<dbReference type="NCBIfam" id="TIGR01007">
    <property type="entry name" value="eps_fam"/>
    <property type="match status" value="1"/>
</dbReference>
<dbReference type="InterPro" id="IPR050445">
    <property type="entry name" value="Bact_polysacc_biosynth/exp"/>
</dbReference>
<dbReference type="InterPro" id="IPR027417">
    <property type="entry name" value="P-loop_NTPase"/>
</dbReference>
<evidence type="ECO:0000256" key="4">
    <source>
        <dbReference type="SAM" id="Phobius"/>
    </source>
</evidence>
<accession>A0A5C5Z1A3</accession>
<feature type="coiled-coil region" evidence="3">
    <location>
        <begin position="176"/>
        <end position="238"/>
    </location>
</feature>
<keyword evidence="4" id="KW-0472">Membrane</keyword>
<keyword evidence="4" id="KW-1133">Transmembrane helix</keyword>
<evidence type="ECO:0000313" key="6">
    <source>
        <dbReference type="Proteomes" id="UP000315010"/>
    </source>
</evidence>
<dbReference type="Gene3D" id="3.40.50.300">
    <property type="entry name" value="P-loop containing nucleotide triphosphate hydrolases"/>
    <property type="match status" value="1"/>
</dbReference>